<keyword evidence="3 5" id="KW-0964">Secreted</keyword>
<evidence type="ECO:0000256" key="5">
    <source>
        <dbReference type="RuleBase" id="RU367124"/>
    </source>
</evidence>
<name>A0A225WF00_9STRA</name>
<comment type="domain">
    <text evidence="5">The RxLR-dEER motif acts to carry the protein into the host cell cytoplasm through binding to cell surface phosphatidylinositol-3-phosphate.</text>
</comment>
<protein>
    <recommendedName>
        <fullName evidence="5">RxLR effector protein</fullName>
    </recommendedName>
</protein>
<evidence type="ECO:0000256" key="4">
    <source>
        <dbReference type="ARBA" id="ARBA00022729"/>
    </source>
</evidence>
<dbReference type="InterPro" id="IPR031825">
    <property type="entry name" value="RXLR"/>
</dbReference>
<accession>A0A225WF00</accession>
<gene>
    <name evidence="6" type="ORF">PHMEG_00010049</name>
</gene>
<keyword evidence="7" id="KW-1185">Reference proteome</keyword>
<feature type="chain" id="PRO_5045002599" description="RxLR effector protein" evidence="5">
    <location>
        <begin position="21"/>
        <end position="92"/>
    </location>
</feature>
<evidence type="ECO:0000313" key="7">
    <source>
        <dbReference type="Proteomes" id="UP000198211"/>
    </source>
</evidence>
<comment type="subcellular location">
    <subcellularLocation>
        <location evidence="1 5">Secreted</location>
    </subcellularLocation>
</comment>
<sequence length="92" mass="10170">MRVCGLLLVAVAIPTTIGDALVPDSSLLITVSTEDRSSQTFPTPRFLRSLSTTMEKRNDDNDNEERGLNFSKVVLLADATDKNMAFMISMFQ</sequence>
<keyword evidence="4 5" id="KW-0732">Signal</keyword>
<dbReference type="EMBL" id="NBNE01000979">
    <property type="protein sequence ID" value="OWZ16195.1"/>
    <property type="molecule type" value="Genomic_DNA"/>
</dbReference>
<evidence type="ECO:0000256" key="1">
    <source>
        <dbReference type="ARBA" id="ARBA00004613"/>
    </source>
</evidence>
<organism evidence="6 7">
    <name type="scientific">Phytophthora megakarya</name>
    <dbReference type="NCBI Taxonomy" id="4795"/>
    <lineage>
        <taxon>Eukaryota</taxon>
        <taxon>Sar</taxon>
        <taxon>Stramenopiles</taxon>
        <taxon>Oomycota</taxon>
        <taxon>Peronosporomycetes</taxon>
        <taxon>Peronosporales</taxon>
        <taxon>Peronosporaceae</taxon>
        <taxon>Phytophthora</taxon>
    </lineage>
</organism>
<comment type="caution">
    <text evidence="6">The sequence shown here is derived from an EMBL/GenBank/DDBJ whole genome shotgun (WGS) entry which is preliminary data.</text>
</comment>
<evidence type="ECO:0000256" key="2">
    <source>
        <dbReference type="ARBA" id="ARBA00010400"/>
    </source>
</evidence>
<reference evidence="7" key="1">
    <citation type="submission" date="2017-03" db="EMBL/GenBank/DDBJ databases">
        <title>Phytopthora megakarya and P. palmivora, two closely related causual agents of cacao black pod achieved similar genome size and gene model numbers by different mechanisms.</title>
        <authorList>
            <person name="Ali S."/>
            <person name="Shao J."/>
            <person name="Larry D.J."/>
            <person name="Kronmiller B."/>
            <person name="Shen D."/>
            <person name="Strem M.D."/>
            <person name="Melnick R.L."/>
            <person name="Guiltinan M.J."/>
            <person name="Tyler B.M."/>
            <person name="Meinhardt L.W."/>
            <person name="Bailey B.A."/>
        </authorList>
    </citation>
    <scope>NUCLEOTIDE SEQUENCE [LARGE SCALE GENOMIC DNA]</scope>
    <source>
        <strain evidence="7">zdho120</strain>
    </source>
</reference>
<dbReference type="Pfam" id="PF16810">
    <property type="entry name" value="RXLR"/>
    <property type="match status" value="1"/>
</dbReference>
<evidence type="ECO:0000256" key="3">
    <source>
        <dbReference type="ARBA" id="ARBA00022525"/>
    </source>
</evidence>
<dbReference type="AlphaFoldDB" id="A0A225WF00"/>
<feature type="signal peptide" evidence="5">
    <location>
        <begin position="1"/>
        <end position="20"/>
    </location>
</feature>
<dbReference type="Proteomes" id="UP000198211">
    <property type="component" value="Unassembled WGS sequence"/>
</dbReference>
<proteinExistence type="inferred from homology"/>
<comment type="similarity">
    <text evidence="2 5">Belongs to the RxLR effector family.</text>
</comment>
<evidence type="ECO:0000313" key="6">
    <source>
        <dbReference type="EMBL" id="OWZ16195.1"/>
    </source>
</evidence>
<comment type="function">
    <text evidence="5">Effector that suppresses plant defense responses during pathogen infection.</text>
</comment>